<evidence type="ECO:0000313" key="8">
    <source>
        <dbReference type="Proteomes" id="UP001287282"/>
    </source>
</evidence>
<dbReference type="RefSeq" id="WP_317123175.1">
    <property type="nucleotide sequence ID" value="NZ_JAWJBA010000006.1"/>
</dbReference>
<reference evidence="7 8" key="1">
    <citation type="submission" date="2023-10" db="EMBL/GenBank/DDBJ databases">
        <title>Screening of Alkalihalobacillus lindianensis BZ-TG-R113 and Its Alleviation of Salt Stress on Rapeseed Growth.</title>
        <authorList>
            <person name="Zhao B."/>
            <person name="Guo T."/>
        </authorList>
    </citation>
    <scope>NUCLEOTIDE SEQUENCE [LARGE SCALE GENOMIC DNA]</scope>
    <source>
        <strain evidence="7 8">BZ-TG-R113</strain>
    </source>
</reference>
<evidence type="ECO:0000313" key="7">
    <source>
        <dbReference type="EMBL" id="MDV2686004.1"/>
    </source>
</evidence>
<dbReference type="EMBL" id="JAWJBA010000006">
    <property type="protein sequence ID" value="MDV2686004.1"/>
    <property type="molecule type" value="Genomic_DNA"/>
</dbReference>
<dbReference type="PANTHER" id="PTHR13748:SF62">
    <property type="entry name" value="COBW DOMAIN-CONTAINING PROTEIN"/>
    <property type="match status" value="1"/>
</dbReference>
<sequence>MNASKIELVILSGFLGSGKSTLLKKLIEHEKKKERSIAVLMNELGHISIDSASVPANVPLKEMLNGCICCTMQGELGVQLKELTEEHDLDVIFIEATGAAHPLDVLDACTHPLLVDKLEIKAVITVVNAKQWYEQKLSNMLKKLLQHQVKFADIVLINKIDQINESGLMSVRDSIKKTNGQAKILSTHYSEMDCALLDGGLSEQLTQKNTKDKETDIEHLHLQTCAIPINHSIDRIKLNEWLEKSNQSILRVKGFIQLAETPGIYLFNYSYGHPTFERVKQSVNVESVLVFIGENLDKKALEKELEEVVGDLSMKNQ</sequence>
<evidence type="ECO:0000256" key="1">
    <source>
        <dbReference type="ARBA" id="ARBA00022741"/>
    </source>
</evidence>
<evidence type="ECO:0000256" key="3">
    <source>
        <dbReference type="ARBA" id="ARBA00023186"/>
    </source>
</evidence>
<dbReference type="CDD" id="cd03112">
    <property type="entry name" value="CobW-like"/>
    <property type="match status" value="1"/>
</dbReference>
<comment type="catalytic activity">
    <reaction evidence="5">
        <text>GTP + H2O = GDP + phosphate + H(+)</text>
        <dbReference type="Rhea" id="RHEA:19669"/>
        <dbReference type="ChEBI" id="CHEBI:15377"/>
        <dbReference type="ChEBI" id="CHEBI:15378"/>
        <dbReference type="ChEBI" id="CHEBI:37565"/>
        <dbReference type="ChEBI" id="CHEBI:43474"/>
        <dbReference type="ChEBI" id="CHEBI:58189"/>
    </reaction>
    <physiologicalReaction direction="left-to-right" evidence="5">
        <dbReference type="Rhea" id="RHEA:19670"/>
    </physiologicalReaction>
</comment>
<dbReference type="Pfam" id="PF07683">
    <property type="entry name" value="CobW_C"/>
    <property type="match status" value="1"/>
</dbReference>
<dbReference type="SMART" id="SM00833">
    <property type="entry name" value="CobW_C"/>
    <property type="match status" value="1"/>
</dbReference>
<dbReference type="Gene3D" id="3.30.1220.10">
    <property type="entry name" value="CobW-like, C-terminal domain"/>
    <property type="match status" value="1"/>
</dbReference>
<dbReference type="SUPFAM" id="SSF52540">
    <property type="entry name" value="P-loop containing nucleoside triphosphate hydrolases"/>
    <property type="match status" value="1"/>
</dbReference>
<evidence type="ECO:0000256" key="4">
    <source>
        <dbReference type="ARBA" id="ARBA00034320"/>
    </source>
</evidence>
<dbReference type="Proteomes" id="UP001287282">
    <property type="component" value="Unassembled WGS sequence"/>
</dbReference>
<organism evidence="7 8">
    <name type="scientific">Alkalihalophilus lindianensis</name>
    <dbReference type="NCBI Taxonomy" id="1630542"/>
    <lineage>
        <taxon>Bacteria</taxon>
        <taxon>Bacillati</taxon>
        <taxon>Bacillota</taxon>
        <taxon>Bacilli</taxon>
        <taxon>Bacillales</taxon>
        <taxon>Bacillaceae</taxon>
        <taxon>Alkalihalophilus</taxon>
    </lineage>
</organism>
<evidence type="ECO:0000256" key="2">
    <source>
        <dbReference type="ARBA" id="ARBA00022801"/>
    </source>
</evidence>
<keyword evidence="1" id="KW-0547">Nucleotide-binding</keyword>
<comment type="caution">
    <text evidence="7">The sequence shown here is derived from an EMBL/GenBank/DDBJ whole genome shotgun (WGS) entry which is preliminary data.</text>
</comment>
<protein>
    <submittedName>
        <fullName evidence="7">GTP-binding protein</fullName>
    </submittedName>
</protein>
<dbReference type="Gene3D" id="3.40.50.300">
    <property type="entry name" value="P-loop containing nucleotide triphosphate hydrolases"/>
    <property type="match status" value="1"/>
</dbReference>
<keyword evidence="3" id="KW-0143">Chaperone</keyword>
<dbReference type="PANTHER" id="PTHR13748">
    <property type="entry name" value="COBW-RELATED"/>
    <property type="match status" value="1"/>
</dbReference>
<proteinExistence type="inferred from homology"/>
<feature type="domain" description="CobW C-terminal" evidence="6">
    <location>
        <begin position="222"/>
        <end position="309"/>
    </location>
</feature>
<dbReference type="InterPro" id="IPR036627">
    <property type="entry name" value="CobW-likC_sf"/>
</dbReference>
<dbReference type="SUPFAM" id="SSF90002">
    <property type="entry name" value="Hypothetical protein YjiA, C-terminal domain"/>
    <property type="match status" value="1"/>
</dbReference>
<keyword evidence="8" id="KW-1185">Reference proteome</keyword>
<gene>
    <name evidence="7" type="ORF">RYX56_16675</name>
</gene>
<comment type="similarity">
    <text evidence="4">Belongs to the SIMIBI class G3E GTPase family. ZNG1 subfamily.</text>
</comment>
<dbReference type="InterPro" id="IPR011629">
    <property type="entry name" value="CobW-like_C"/>
</dbReference>
<keyword evidence="2" id="KW-0378">Hydrolase</keyword>
<accession>A0ABU3XDP0</accession>
<dbReference type="InterPro" id="IPR051316">
    <property type="entry name" value="Zinc-reg_GTPase_activator"/>
</dbReference>
<dbReference type="Pfam" id="PF02492">
    <property type="entry name" value="cobW"/>
    <property type="match status" value="1"/>
</dbReference>
<evidence type="ECO:0000259" key="6">
    <source>
        <dbReference type="SMART" id="SM00833"/>
    </source>
</evidence>
<dbReference type="InterPro" id="IPR027417">
    <property type="entry name" value="P-loop_NTPase"/>
</dbReference>
<dbReference type="InterPro" id="IPR003495">
    <property type="entry name" value="CobW/HypB/UreG_nucleotide-bd"/>
</dbReference>
<name>A0ABU3XDP0_9BACI</name>
<evidence type="ECO:0000256" key="5">
    <source>
        <dbReference type="ARBA" id="ARBA00049117"/>
    </source>
</evidence>